<evidence type="ECO:0000256" key="1">
    <source>
        <dbReference type="SAM" id="MobiDB-lite"/>
    </source>
</evidence>
<proteinExistence type="predicted"/>
<feature type="compositionally biased region" description="Polar residues" evidence="1">
    <location>
        <begin position="1"/>
        <end position="12"/>
    </location>
</feature>
<dbReference type="PANTHER" id="PTHR11803:SF39">
    <property type="entry name" value="2-IMINOBUTANOATE_2-IMINOPROPANOATE DEAMINASE"/>
    <property type="match status" value="1"/>
</dbReference>
<dbReference type="RefSeq" id="WP_203166993.1">
    <property type="nucleotide sequence ID" value="NZ_JAEVLS010000002.1"/>
</dbReference>
<evidence type="ECO:0000313" key="3">
    <source>
        <dbReference type="Proteomes" id="UP000661077"/>
    </source>
</evidence>
<dbReference type="PANTHER" id="PTHR11803">
    <property type="entry name" value="2-IMINOBUTANOATE/2-IMINOPROPANOATE DEAMINASE RIDA"/>
    <property type="match status" value="1"/>
</dbReference>
<gene>
    <name evidence="2" type="ORF">JM946_09195</name>
</gene>
<accession>A0ABS1WVD8</accession>
<dbReference type="InterPro" id="IPR006175">
    <property type="entry name" value="YjgF/YER057c/UK114"/>
</dbReference>
<keyword evidence="3" id="KW-1185">Reference proteome</keyword>
<dbReference type="Proteomes" id="UP000661077">
    <property type="component" value="Unassembled WGS sequence"/>
</dbReference>
<reference evidence="2 3" key="1">
    <citation type="journal article" date="2021" name="Int. J. Syst. Evol. Microbiol.">
        <title>Steroidobacter gossypii sp. nov., isolated from soil of cotton cropping field.</title>
        <authorList>
            <person name="Huang R."/>
            <person name="Yang S."/>
            <person name="Zhen C."/>
            <person name="Liu W."/>
        </authorList>
    </citation>
    <scope>NUCLEOTIDE SEQUENCE [LARGE SCALE GENOMIC DNA]</scope>
    <source>
        <strain evidence="2 3">S1-65</strain>
    </source>
</reference>
<feature type="region of interest" description="Disordered" evidence="1">
    <location>
        <begin position="1"/>
        <end position="21"/>
    </location>
</feature>
<dbReference type="SUPFAM" id="SSF55298">
    <property type="entry name" value="YjgF-like"/>
    <property type="match status" value="1"/>
</dbReference>
<organism evidence="2 3">
    <name type="scientific">Steroidobacter gossypii</name>
    <dbReference type="NCBI Taxonomy" id="2805490"/>
    <lineage>
        <taxon>Bacteria</taxon>
        <taxon>Pseudomonadati</taxon>
        <taxon>Pseudomonadota</taxon>
        <taxon>Gammaproteobacteria</taxon>
        <taxon>Steroidobacterales</taxon>
        <taxon>Steroidobacteraceae</taxon>
        <taxon>Steroidobacter</taxon>
    </lineage>
</organism>
<dbReference type="EMBL" id="JAEVLS010000002">
    <property type="protein sequence ID" value="MBM0104924.1"/>
    <property type="molecule type" value="Genomic_DNA"/>
</dbReference>
<dbReference type="InterPro" id="IPR035959">
    <property type="entry name" value="RutC-like_sf"/>
</dbReference>
<dbReference type="Gene3D" id="3.30.1330.40">
    <property type="entry name" value="RutC-like"/>
    <property type="match status" value="1"/>
</dbReference>
<dbReference type="Pfam" id="PF01042">
    <property type="entry name" value="Ribonuc_L-PSP"/>
    <property type="match status" value="1"/>
</dbReference>
<evidence type="ECO:0000313" key="2">
    <source>
        <dbReference type="EMBL" id="MBM0104924.1"/>
    </source>
</evidence>
<protein>
    <submittedName>
        <fullName evidence="2">RidA family protein</fullName>
    </submittedName>
</protein>
<name>A0ABS1WVD8_9GAMM</name>
<dbReference type="CDD" id="cd00448">
    <property type="entry name" value="YjgF_YER057c_UK114_family"/>
    <property type="match status" value="1"/>
</dbReference>
<comment type="caution">
    <text evidence="2">The sequence shown here is derived from an EMBL/GenBank/DDBJ whole genome shotgun (WGS) entry which is preliminary data.</text>
</comment>
<sequence>MTTQLDRASMPQSPDAPDRMAGMVPGVRAGGFLFLSAIRGRHPKTNTMPDDGYEQAVQALSNLEAVLRASGATLAHVVKVTLYLHDLEMRKPFHRAWLEFFPENPPARIAVCVANANAAPGGNAHYALDVIALAP</sequence>